<feature type="region of interest" description="Disordered" evidence="1">
    <location>
        <begin position="248"/>
        <end position="424"/>
    </location>
</feature>
<keyword evidence="2" id="KW-0732">Signal</keyword>
<protein>
    <submittedName>
        <fullName evidence="4">Uncharacterized protein LOC110596604</fullName>
    </submittedName>
</protein>
<reference evidence="4" key="1">
    <citation type="submission" date="2025-08" db="UniProtKB">
        <authorList>
            <consortium name="RefSeq"/>
        </authorList>
    </citation>
    <scope>IDENTIFICATION</scope>
</reference>
<accession>A0A3Q0EH92</accession>
<gene>
    <name evidence="4" type="primary">LOC110596604</name>
</gene>
<name>A0A3Q0EH92_CARSF</name>
<dbReference type="GeneID" id="110596604"/>
<evidence type="ECO:0000313" key="4">
    <source>
        <dbReference type="RefSeq" id="XP_021573610.1"/>
    </source>
</evidence>
<evidence type="ECO:0000256" key="1">
    <source>
        <dbReference type="SAM" id="MobiDB-lite"/>
    </source>
</evidence>
<dbReference type="AlphaFoldDB" id="A0A3Q0EH92"/>
<evidence type="ECO:0000256" key="2">
    <source>
        <dbReference type="SAM" id="SignalP"/>
    </source>
</evidence>
<feature type="region of interest" description="Disordered" evidence="1">
    <location>
        <begin position="124"/>
        <end position="148"/>
    </location>
</feature>
<evidence type="ECO:0000313" key="3">
    <source>
        <dbReference type="Proteomes" id="UP000189704"/>
    </source>
</evidence>
<dbReference type="RefSeq" id="XP_021573610.1">
    <property type="nucleotide sequence ID" value="XM_021717935.1"/>
</dbReference>
<proteinExistence type="predicted"/>
<dbReference type="Proteomes" id="UP000189704">
    <property type="component" value="Unplaced"/>
</dbReference>
<feature type="chain" id="PRO_5018100788" evidence="2">
    <location>
        <begin position="31"/>
        <end position="424"/>
    </location>
</feature>
<organism evidence="3 4">
    <name type="scientific">Carlito syrichta</name>
    <name type="common">Philippine tarsier</name>
    <name type="synonym">Tarsius syrichta</name>
    <dbReference type="NCBI Taxonomy" id="1868482"/>
    <lineage>
        <taxon>Eukaryota</taxon>
        <taxon>Metazoa</taxon>
        <taxon>Chordata</taxon>
        <taxon>Craniata</taxon>
        <taxon>Vertebrata</taxon>
        <taxon>Euteleostomi</taxon>
        <taxon>Mammalia</taxon>
        <taxon>Eutheria</taxon>
        <taxon>Euarchontoglires</taxon>
        <taxon>Primates</taxon>
        <taxon>Haplorrhini</taxon>
        <taxon>Tarsiiformes</taxon>
        <taxon>Tarsiidae</taxon>
        <taxon>Carlito</taxon>
    </lineage>
</organism>
<feature type="compositionally biased region" description="Basic and acidic residues" evidence="1">
    <location>
        <begin position="289"/>
        <end position="298"/>
    </location>
</feature>
<feature type="compositionally biased region" description="Basic residues" evidence="1">
    <location>
        <begin position="383"/>
        <end position="397"/>
    </location>
</feature>
<feature type="signal peptide" evidence="2">
    <location>
        <begin position="1"/>
        <end position="30"/>
    </location>
</feature>
<keyword evidence="3" id="KW-1185">Reference proteome</keyword>
<dbReference type="KEGG" id="csyr:110596604"/>
<sequence length="424" mass="46585">MAMGFTTFAPENSTQKPLLLLLWLSLVVFSELHTTVGPDTKMYLHKNNIIHDLRCDFYELFGHYRLLWKLPDAENKEDIPFQKPSPSFPNPSLLDPLLLWPRRVKEGASEGGVLALMIRERAVNPRTRPQTKGSAAAPPTAGSRLAPPAPARGGLWPAFLPGFGTCSRTAGSAHAPRSAHGGFLTTGCPSVGPFVHLPSEHVLLSSPADAAGGRGTLLPVLRCQKPAFGARCSGPDLLRRRLGPRRLGKRGLGLAGRALRPERHAAQPHEVGLETQPPASPHRRRQKRAARDPRRGSDQRQNLRRPEKMSGSNKPFVGFRRLQDRQRAGAGNYKSNPSSPGVKLQRKWTSKEKRACMQQLGGFPCAPGTDLGKLQKSPERRRQANKSRPQNKRRVHLWAHSESHGAATCGQRLQSRAAVRGARG</sequence>